<dbReference type="Pfam" id="PF10263">
    <property type="entry name" value="SprT-like"/>
    <property type="match status" value="1"/>
</dbReference>
<dbReference type="GO" id="GO:0004222">
    <property type="term" value="F:metalloendopeptidase activity"/>
    <property type="evidence" value="ECO:0007669"/>
    <property type="project" value="InterPro"/>
</dbReference>
<dbReference type="InterPro" id="IPR055220">
    <property type="entry name" value="SPRTN_ZBD"/>
</dbReference>
<dbReference type="EMBL" id="JAAAIN010000036">
    <property type="protein sequence ID" value="KAG0322250.1"/>
    <property type="molecule type" value="Genomic_DNA"/>
</dbReference>
<evidence type="ECO:0000256" key="6">
    <source>
        <dbReference type="ARBA" id="ARBA00022723"/>
    </source>
</evidence>
<keyword evidence="6" id="KW-0479">Metal-binding</keyword>
<evidence type="ECO:0000256" key="12">
    <source>
        <dbReference type="ARBA" id="ARBA00023204"/>
    </source>
</evidence>
<evidence type="ECO:0000256" key="16">
    <source>
        <dbReference type="SAM" id="MobiDB-lite"/>
    </source>
</evidence>
<evidence type="ECO:0000256" key="14">
    <source>
        <dbReference type="ARBA" id="ARBA00030396"/>
    </source>
</evidence>
<comment type="subcellular location">
    <subcellularLocation>
        <location evidence="2">Chromosome</location>
    </subcellularLocation>
    <subcellularLocation>
        <location evidence="1">Nucleus</location>
    </subcellularLocation>
</comment>
<dbReference type="Pfam" id="PF22934">
    <property type="entry name" value="SPRTN_ZBD"/>
    <property type="match status" value="1"/>
</dbReference>
<evidence type="ECO:0000256" key="4">
    <source>
        <dbReference type="ARBA" id="ARBA00022454"/>
    </source>
</evidence>
<evidence type="ECO:0000256" key="15">
    <source>
        <dbReference type="PROSITE-ProRule" id="PRU01256"/>
    </source>
</evidence>
<keyword evidence="11" id="KW-0482">Metalloprotease</keyword>
<evidence type="ECO:0000256" key="5">
    <source>
        <dbReference type="ARBA" id="ARBA00022670"/>
    </source>
</evidence>
<keyword evidence="5" id="KW-0645">Protease</keyword>
<feature type="domain" description="UBZ4-type" evidence="17">
    <location>
        <begin position="476"/>
        <end position="503"/>
    </location>
</feature>
<dbReference type="PROSITE" id="PS51908">
    <property type="entry name" value="ZF_UBZ4"/>
    <property type="match status" value="1"/>
</dbReference>
<dbReference type="GO" id="GO:0008270">
    <property type="term" value="F:zinc ion binding"/>
    <property type="evidence" value="ECO:0007669"/>
    <property type="project" value="UniProtKB-KW"/>
</dbReference>
<evidence type="ECO:0000259" key="17">
    <source>
        <dbReference type="PROSITE" id="PS51908"/>
    </source>
</evidence>
<dbReference type="OrthoDB" id="5236983at2759"/>
<evidence type="ECO:0000256" key="8">
    <source>
        <dbReference type="ARBA" id="ARBA00022771"/>
    </source>
</evidence>
<evidence type="ECO:0000313" key="18">
    <source>
        <dbReference type="EMBL" id="KAG0322250.1"/>
    </source>
</evidence>
<evidence type="ECO:0000256" key="13">
    <source>
        <dbReference type="ARBA" id="ARBA00023242"/>
    </source>
</evidence>
<feature type="compositionally biased region" description="Polar residues" evidence="16">
    <location>
        <begin position="369"/>
        <end position="388"/>
    </location>
</feature>
<keyword evidence="8 15" id="KW-0863">Zinc-finger</keyword>
<dbReference type="InterPro" id="IPR006642">
    <property type="entry name" value="Rad18_UBZ4"/>
</dbReference>
<reference evidence="18" key="1">
    <citation type="journal article" date="2020" name="Fungal Divers.">
        <title>Resolving the Mortierellaceae phylogeny through synthesis of multi-gene phylogenetics and phylogenomics.</title>
        <authorList>
            <person name="Vandepol N."/>
            <person name="Liber J."/>
            <person name="Desiro A."/>
            <person name="Na H."/>
            <person name="Kennedy M."/>
            <person name="Barry K."/>
            <person name="Grigoriev I.V."/>
            <person name="Miller A.N."/>
            <person name="O'Donnell K."/>
            <person name="Stajich J.E."/>
            <person name="Bonito G."/>
        </authorList>
    </citation>
    <scope>NUCLEOTIDE SEQUENCE</scope>
    <source>
        <strain evidence="18">NVP60</strain>
    </source>
</reference>
<feature type="compositionally biased region" description="Basic and acidic residues" evidence="16">
    <location>
        <begin position="454"/>
        <end position="467"/>
    </location>
</feature>
<feature type="region of interest" description="Disordered" evidence="16">
    <location>
        <begin position="15"/>
        <end position="34"/>
    </location>
</feature>
<keyword evidence="9" id="KW-0378">Hydrolase</keyword>
<comment type="caution">
    <text evidence="18">The sequence shown here is derived from an EMBL/GenBank/DDBJ whole genome shotgun (WGS) entry which is preliminary data.</text>
</comment>
<feature type="compositionally biased region" description="Low complexity" evidence="16">
    <location>
        <begin position="269"/>
        <end position="288"/>
    </location>
</feature>
<evidence type="ECO:0000256" key="2">
    <source>
        <dbReference type="ARBA" id="ARBA00004286"/>
    </source>
</evidence>
<protein>
    <recommendedName>
        <fullName evidence="14">Protein with SprT-like domain at the N terminus</fullName>
    </recommendedName>
</protein>
<dbReference type="InterPro" id="IPR044245">
    <property type="entry name" value="Spartan"/>
</dbReference>
<evidence type="ECO:0000256" key="1">
    <source>
        <dbReference type="ARBA" id="ARBA00004123"/>
    </source>
</evidence>
<dbReference type="Gene3D" id="3.30.160.60">
    <property type="entry name" value="Classic Zinc Finger"/>
    <property type="match status" value="1"/>
</dbReference>
<dbReference type="PANTHER" id="PTHR21220:SF0">
    <property type="entry name" value="DNA-DEPENDENT METALLOPROTEASE SPRTN"/>
    <property type="match status" value="1"/>
</dbReference>
<organism evidence="18 19">
    <name type="scientific">Linnemannia gamsii</name>
    <dbReference type="NCBI Taxonomy" id="64522"/>
    <lineage>
        <taxon>Eukaryota</taxon>
        <taxon>Fungi</taxon>
        <taxon>Fungi incertae sedis</taxon>
        <taxon>Mucoromycota</taxon>
        <taxon>Mortierellomycotina</taxon>
        <taxon>Mortierellomycetes</taxon>
        <taxon>Mortierellales</taxon>
        <taxon>Mortierellaceae</taxon>
        <taxon>Linnemannia</taxon>
    </lineage>
</organism>
<feature type="compositionally biased region" description="Low complexity" evidence="16">
    <location>
        <begin position="295"/>
        <end position="305"/>
    </location>
</feature>
<keyword evidence="7 15" id="KW-0227">DNA damage</keyword>
<dbReference type="PANTHER" id="PTHR21220">
    <property type="entry name" value="DNA-DEPENDENT METALLOPROTEASE SPRTN"/>
    <property type="match status" value="1"/>
</dbReference>
<dbReference type="GO" id="GO:0006508">
    <property type="term" value="P:proteolysis"/>
    <property type="evidence" value="ECO:0007669"/>
    <property type="project" value="UniProtKB-KW"/>
</dbReference>
<evidence type="ECO:0000256" key="3">
    <source>
        <dbReference type="ARBA" id="ARBA00010724"/>
    </source>
</evidence>
<dbReference type="GO" id="GO:0005634">
    <property type="term" value="C:nucleus"/>
    <property type="evidence" value="ECO:0007669"/>
    <property type="project" value="UniProtKB-SubCell"/>
</dbReference>
<comment type="similarity">
    <text evidence="3">Belongs to the Spartan family.</text>
</comment>
<feature type="compositionally biased region" description="Basic and acidic residues" evidence="16">
    <location>
        <begin position="416"/>
        <end position="429"/>
    </location>
</feature>
<feature type="region of interest" description="Disordered" evidence="16">
    <location>
        <begin position="218"/>
        <end position="469"/>
    </location>
</feature>
<keyword evidence="10" id="KW-0862">Zinc</keyword>
<feature type="compositionally biased region" description="Polar residues" evidence="16">
    <location>
        <begin position="337"/>
        <end position="349"/>
    </location>
</feature>
<accession>A0A9P6RLA8</accession>
<dbReference type="Proteomes" id="UP000823405">
    <property type="component" value="Unassembled WGS sequence"/>
</dbReference>
<evidence type="ECO:0000256" key="9">
    <source>
        <dbReference type="ARBA" id="ARBA00022801"/>
    </source>
</evidence>
<evidence type="ECO:0000256" key="11">
    <source>
        <dbReference type="ARBA" id="ARBA00023049"/>
    </source>
</evidence>
<sequence length="508" mass="55943">MEQSDEELARMLQSQEYEAAQGSSSSTPIDISNDTELSDNNDSLAFQTDAPFKDLHGLFLAFNDLYFESKLSACEVRWSPRMTVCAGLCVYQSAAQYCSIRLSEPLLKFRPESDYIDTLLHEMIHAYLFVTQAIQDHDGHGTEFQHHMNRINKVAGTTITIYHTFHDEVRYYKTHVWKCDGPCQHRPPYYGIVKRSMNRPPQPADRWYAEHQESCGGTYTKISEPEPTLKKKPTKKAATAKDTTAATPTESKPKPKPRTMLDNFLVPQSKPGATSSSSLSSLSNTGSPSCPPTPVSTSSSSPSIPALEDQLKETGLQNGVENKSAAAEQGGREVKLGSSSGPTGTSQHLSPREAAAAAALARFERHLASHNQPSDPSTSRFLPSNTPIPETPMMTVHTKRKQSRRALLVDSDEDSDSWKRLKSDNKYKDDEEEEEEDISFIAATSPPPSQTPATEKDNATTPTDRHHPQAKGVAAMVACPVCSQQVEEATINDHVDLCIWRMSGGGDA</sequence>
<dbReference type="InterPro" id="IPR006640">
    <property type="entry name" value="SprT-like_domain"/>
</dbReference>
<gene>
    <name evidence="18" type="ORF">BGZ97_007989</name>
</gene>
<evidence type="ECO:0000313" key="19">
    <source>
        <dbReference type="Proteomes" id="UP000823405"/>
    </source>
</evidence>
<dbReference type="AlphaFoldDB" id="A0A9P6RLA8"/>
<proteinExistence type="inferred from homology"/>
<dbReference type="GO" id="GO:0003697">
    <property type="term" value="F:single-stranded DNA binding"/>
    <property type="evidence" value="ECO:0007669"/>
    <property type="project" value="InterPro"/>
</dbReference>
<dbReference type="GO" id="GO:0006281">
    <property type="term" value="P:DNA repair"/>
    <property type="evidence" value="ECO:0007669"/>
    <property type="project" value="UniProtKB-KW"/>
</dbReference>
<dbReference type="GO" id="GO:0005694">
    <property type="term" value="C:chromosome"/>
    <property type="evidence" value="ECO:0007669"/>
    <property type="project" value="UniProtKB-SubCell"/>
</dbReference>
<evidence type="ECO:0000256" key="7">
    <source>
        <dbReference type="ARBA" id="ARBA00022763"/>
    </source>
</evidence>
<dbReference type="SMART" id="SM00734">
    <property type="entry name" value="ZnF_Rad18"/>
    <property type="match status" value="1"/>
</dbReference>
<keyword evidence="19" id="KW-1185">Reference proteome</keyword>
<dbReference type="GO" id="GO:0031593">
    <property type="term" value="F:polyubiquitin modification-dependent protein binding"/>
    <property type="evidence" value="ECO:0007669"/>
    <property type="project" value="TreeGrafter"/>
</dbReference>
<evidence type="ECO:0000256" key="10">
    <source>
        <dbReference type="ARBA" id="ARBA00022833"/>
    </source>
</evidence>
<feature type="compositionally biased region" description="Low complexity" evidence="16">
    <location>
        <begin position="236"/>
        <end position="249"/>
    </location>
</feature>
<keyword evidence="12 15" id="KW-0234">DNA repair</keyword>
<name>A0A9P6RLA8_9FUNG</name>
<keyword evidence="4" id="KW-0158">Chromosome</keyword>
<dbReference type="SMART" id="SM00731">
    <property type="entry name" value="SprT"/>
    <property type="match status" value="1"/>
</dbReference>
<keyword evidence="13" id="KW-0539">Nucleus</keyword>